<dbReference type="AlphaFoldDB" id="A0A507DV87"/>
<dbReference type="Gene3D" id="3.30.900.10">
    <property type="entry name" value="HORMA domain"/>
    <property type="match status" value="1"/>
</dbReference>
<evidence type="ECO:0000313" key="3">
    <source>
        <dbReference type="EMBL" id="TPX54800.1"/>
    </source>
</evidence>
<dbReference type="PROSITE" id="PS50815">
    <property type="entry name" value="HORMA"/>
    <property type="match status" value="1"/>
</dbReference>
<dbReference type="Pfam" id="PF02301">
    <property type="entry name" value="HORMA"/>
    <property type="match status" value="1"/>
</dbReference>
<dbReference type="Proteomes" id="UP000318582">
    <property type="component" value="Unassembled WGS sequence"/>
</dbReference>
<sequence length="227" mass="25396">MPNDKQQQPVQSATAATLSYLELADVLVEFLEVAIHYVLYVRELYPAELFEARRKYNVPVQMSRHPALNTYIRNVLSSLKPDLEKGIVSKLYLAIHDPSKTLVEKFTFHIRSLLEEFDEAVRKTAQTTINLNDIEANLRAFLMKIGVCDSMLRPNPPDCSFVLLVELTNPTHPSAPPPNIPPSAWVPGEPAEVDLDANASIVPLKTMDAGLLKMQLYAEESARKGKS</sequence>
<keyword evidence="4" id="KW-1185">Reference proteome</keyword>
<dbReference type="GO" id="GO:0016035">
    <property type="term" value="C:zeta DNA polymerase complex"/>
    <property type="evidence" value="ECO:0007669"/>
    <property type="project" value="TreeGrafter"/>
</dbReference>
<evidence type="ECO:0000256" key="1">
    <source>
        <dbReference type="ARBA" id="ARBA00010348"/>
    </source>
</evidence>
<dbReference type="EMBL" id="QEAQ01000138">
    <property type="protein sequence ID" value="TPX54800.1"/>
    <property type="molecule type" value="Genomic_DNA"/>
</dbReference>
<dbReference type="InterPro" id="IPR036570">
    <property type="entry name" value="HORMA_dom_sf"/>
</dbReference>
<comment type="similarity">
    <text evidence="1">Belongs to the MAD2 family.</text>
</comment>
<evidence type="ECO:0000313" key="4">
    <source>
        <dbReference type="Proteomes" id="UP000318582"/>
    </source>
</evidence>
<dbReference type="InterPro" id="IPR045091">
    <property type="entry name" value="Mad2-like"/>
</dbReference>
<organism evidence="3 4">
    <name type="scientific">Powellomyces hirtus</name>
    <dbReference type="NCBI Taxonomy" id="109895"/>
    <lineage>
        <taxon>Eukaryota</taxon>
        <taxon>Fungi</taxon>
        <taxon>Fungi incertae sedis</taxon>
        <taxon>Chytridiomycota</taxon>
        <taxon>Chytridiomycota incertae sedis</taxon>
        <taxon>Chytridiomycetes</taxon>
        <taxon>Spizellomycetales</taxon>
        <taxon>Powellomycetaceae</taxon>
        <taxon>Powellomyces</taxon>
    </lineage>
</organism>
<protein>
    <recommendedName>
        <fullName evidence="2">HORMA domain-containing protein</fullName>
    </recommendedName>
</protein>
<dbReference type="STRING" id="109895.A0A507DV87"/>
<gene>
    <name evidence="3" type="ORF">PhCBS80983_g05740</name>
</gene>
<evidence type="ECO:0000259" key="2">
    <source>
        <dbReference type="PROSITE" id="PS50815"/>
    </source>
</evidence>
<dbReference type="PANTHER" id="PTHR11842:SF10">
    <property type="entry name" value="MITOTIC SPINDLE ASSEMBLY CHECKPOINT PROTEIN MAD2B"/>
    <property type="match status" value="1"/>
</dbReference>
<dbReference type="PANTHER" id="PTHR11842">
    <property type="entry name" value="MITOTIC SPINDLE ASSEMBLY CHECKPOINT PROTEIN MAD2"/>
    <property type="match status" value="1"/>
</dbReference>
<dbReference type="InterPro" id="IPR003511">
    <property type="entry name" value="HORMA_dom"/>
</dbReference>
<name>A0A507DV87_9FUNG</name>
<reference evidence="3 4" key="1">
    <citation type="journal article" date="2019" name="Sci. Rep.">
        <title>Comparative genomics of chytrid fungi reveal insights into the obligate biotrophic and pathogenic lifestyle of Synchytrium endobioticum.</title>
        <authorList>
            <person name="van de Vossenberg B.T.L.H."/>
            <person name="Warris S."/>
            <person name="Nguyen H.D.T."/>
            <person name="van Gent-Pelzer M.P.E."/>
            <person name="Joly D.L."/>
            <person name="van de Geest H.C."/>
            <person name="Bonants P.J.M."/>
            <person name="Smith D.S."/>
            <person name="Levesque C.A."/>
            <person name="van der Lee T.A.J."/>
        </authorList>
    </citation>
    <scope>NUCLEOTIDE SEQUENCE [LARGE SCALE GENOMIC DNA]</scope>
    <source>
        <strain evidence="3 4">CBS 809.83</strain>
    </source>
</reference>
<feature type="domain" description="HORMA" evidence="2">
    <location>
        <begin position="21"/>
        <end position="218"/>
    </location>
</feature>
<dbReference type="SUPFAM" id="SSF56019">
    <property type="entry name" value="The spindle assembly checkpoint protein mad2"/>
    <property type="match status" value="1"/>
</dbReference>
<accession>A0A507DV87</accession>
<comment type="caution">
    <text evidence="3">The sequence shown here is derived from an EMBL/GenBank/DDBJ whole genome shotgun (WGS) entry which is preliminary data.</text>
</comment>
<proteinExistence type="inferred from homology"/>